<evidence type="ECO:0000256" key="17">
    <source>
        <dbReference type="RuleBase" id="RU362098"/>
    </source>
</evidence>
<comment type="function">
    <text evidence="1 17">Probable transporter of a GTP-driven Fe(2+) uptake system.</text>
</comment>
<keyword evidence="16" id="KW-0479">Metal-binding</keyword>
<feature type="transmembrane region" description="Helical" evidence="17">
    <location>
        <begin position="451"/>
        <end position="471"/>
    </location>
</feature>
<evidence type="ECO:0000256" key="8">
    <source>
        <dbReference type="ARBA" id="ARBA00022741"/>
    </source>
</evidence>
<evidence type="ECO:0000256" key="15">
    <source>
        <dbReference type="PIRSR" id="PIRSR603373-1"/>
    </source>
</evidence>
<dbReference type="InterPro" id="IPR027417">
    <property type="entry name" value="P-loop_NTPase"/>
</dbReference>
<evidence type="ECO:0000256" key="1">
    <source>
        <dbReference type="ARBA" id="ARBA00003926"/>
    </source>
</evidence>
<dbReference type="PROSITE" id="PS51711">
    <property type="entry name" value="G_FEOB"/>
    <property type="match status" value="1"/>
</dbReference>
<dbReference type="InterPro" id="IPR005225">
    <property type="entry name" value="Small_GTP-bd"/>
</dbReference>
<evidence type="ECO:0000256" key="13">
    <source>
        <dbReference type="ARBA" id="ARBA00023136"/>
    </source>
</evidence>
<dbReference type="Pfam" id="PF17910">
    <property type="entry name" value="FeoB_Cyto"/>
    <property type="match status" value="1"/>
</dbReference>
<keyword evidence="6" id="KW-0997">Cell inner membrane</keyword>
<keyword evidence="12 15" id="KW-0342">GTP-binding</keyword>
<comment type="caution">
    <text evidence="19">The sequence shown here is derived from an EMBL/GenBank/DDBJ whole genome shotgun (WGS) entry which is preliminary data.</text>
</comment>
<feature type="transmembrane region" description="Helical" evidence="17">
    <location>
        <begin position="681"/>
        <end position="698"/>
    </location>
</feature>
<dbReference type="InterPro" id="IPR030389">
    <property type="entry name" value="G_FEOB_dom"/>
</dbReference>
<keyword evidence="4" id="KW-1003">Cell membrane</keyword>
<evidence type="ECO:0000256" key="7">
    <source>
        <dbReference type="ARBA" id="ARBA00022692"/>
    </source>
</evidence>
<dbReference type="FunFam" id="3.40.50.300:FF:000426">
    <property type="entry name" value="Ferrous iron transport protein B"/>
    <property type="match status" value="1"/>
</dbReference>
<dbReference type="Gene3D" id="1.10.287.1770">
    <property type="match status" value="1"/>
</dbReference>
<organism evidence="19 20">
    <name type="scientific">Urinicoccus massiliensis</name>
    <dbReference type="NCBI Taxonomy" id="1723382"/>
    <lineage>
        <taxon>Bacteria</taxon>
        <taxon>Bacillati</taxon>
        <taxon>Bacillota</taxon>
        <taxon>Tissierellia</taxon>
        <taxon>Tissierellales</taxon>
        <taxon>Peptoniphilaceae</taxon>
        <taxon>Urinicoccus</taxon>
    </lineage>
</organism>
<dbReference type="Gene3D" id="3.40.50.300">
    <property type="entry name" value="P-loop containing nucleotide triphosphate hydrolases"/>
    <property type="match status" value="1"/>
</dbReference>
<feature type="binding site" evidence="15">
    <location>
        <begin position="33"/>
        <end position="37"/>
    </location>
    <ligand>
        <name>GTP</name>
        <dbReference type="ChEBI" id="CHEBI:37565"/>
        <label>1</label>
    </ligand>
</feature>
<evidence type="ECO:0000256" key="9">
    <source>
        <dbReference type="ARBA" id="ARBA00022989"/>
    </source>
</evidence>
<dbReference type="NCBIfam" id="TIGR00231">
    <property type="entry name" value="small_GTP"/>
    <property type="match status" value="1"/>
</dbReference>
<feature type="transmembrane region" description="Helical" evidence="17">
    <location>
        <begin position="548"/>
        <end position="566"/>
    </location>
</feature>
<evidence type="ECO:0000313" key="19">
    <source>
        <dbReference type="EMBL" id="VFB16989.1"/>
    </source>
</evidence>
<keyword evidence="16" id="KW-0460">Magnesium</keyword>
<dbReference type="InterPro" id="IPR050860">
    <property type="entry name" value="FeoB_GTPase"/>
</dbReference>
<dbReference type="InterPro" id="IPR006073">
    <property type="entry name" value="GTP-bd"/>
</dbReference>
<dbReference type="SUPFAM" id="SSF52540">
    <property type="entry name" value="P-loop containing nucleoside triphosphate hydrolases"/>
    <property type="match status" value="1"/>
</dbReference>
<dbReference type="PRINTS" id="PR00326">
    <property type="entry name" value="GTP1OBG"/>
</dbReference>
<feature type="binding site" evidence="16">
    <location>
        <position position="23"/>
    </location>
    <ligand>
        <name>Mg(2+)</name>
        <dbReference type="ChEBI" id="CHEBI:18420"/>
        <label>2</label>
    </ligand>
</feature>
<feature type="domain" description="FeoB-type G" evidence="18">
    <location>
        <begin position="1"/>
        <end position="162"/>
    </location>
</feature>
<comment type="subcellular location">
    <subcellularLocation>
        <location evidence="2">Cell inner membrane</location>
        <topology evidence="2">Multi-pass membrane protein</topology>
    </subcellularLocation>
    <subcellularLocation>
        <location evidence="17">Cell membrane</location>
        <topology evidence="17">Multi-pass membrane protein</topology>
    </subcellularLocation>
</comment>
<keyword evidence="5 17" id="KW-0410">Iron transport</keyword>
<feature type="transmembrane region" description="Helical" evidence="17">
    <location>
        <begin position="510"/>
        <end position="528"/>
    </location>
</feature>
<evidence type="ECO:0000256" key="2">
    <source>
        <dbReference type="ARBA" id="ARBA00004429"/>
    </source>
</evidence>
<evidence type="ECO:0000256" key="12">
    <source>
        <dbReference type="ARBA" id="ARBA00023134"/>
    </source>
</evidence>
<evidence type="ECO:0000256" key="6">
    <source>
        <dbReference type="ARBA" id="ARBA00022519"/>
    </source>
</evidence>
<feature type="binding site" evidence="16">
    <location>
        <position position="22"/>
    </location>
    <ligand>
        <name>Mg(2+)</name>
        <dbReference type="ChEBI" id="CHEBI:18420"/>
        <label>1</label>
    </ligand>
</feature>
<keyword evidence="13 17" id="KW-0472">Membrane</keyword>
<evidence type="ECO:0000256" key="5">
    <source>
        <dbReference type="ARBA" id="ARBA00022496"/>
    </source>
</evidence>
<dbReference type="InterPro" id="IPR003373">
    <property type="entry name" value="Fe2_transport_prot-B"/>
</dbReference>
<keyword evidence="7 17" id="KW-0812">Transmembrane</keyword>
<dbReference type="GO" id="GO:0015093">
    <property type="term" value="F:ferrous iron transmembrane transporter activity"/>
    <property type="evidence" value="ECO:0007669"/>
    <property type="project" value="UniProtKB-UniRule"/>
</dbReference>
<evidence type="ECO:0000256" key="3">
    <source>
        <dbReference type="ARBA" id="ARBA00022448"/>
    </source>
</evidence>
<evidence type="ECO:0000256" key="11">
    <source>
        <dbReference type="ARBA" id="ARBA00023065"/>
    </source>
</evidence>
<dbReference type="InterPro" id="IPR011640">
    <property type="entry name" value="Fe2_transport_prot_B_C"/>
</dbReference>
<dbReference type="RefSeq" id="WP_131749655.1">
    <property type="nucleotide sequence ID" value="NZ_CAACYI010000001.1"/>
</dbReference>
<dbReference type="PANTHER" id="PTHR43185:SF1">
    <property type="entry name" value="FE(2+) TRANSPORTER FEOB"/>
    <property type="match status" value="1"/>
</dbReference>
<feature type="transmembrane region" description="Helical" evidence="17">
    <location>
        <begin position="578"/>
        <end position="598"/>
    </location>
</feature>
<dbReference type="GO" id="GO:0005886">
    <property type="term" value="C:plasma membrane"/>
    <property type="evidence" value="ECO:0007669"/>
    <property type="project" value="UniProtKB-SubCell"/>
</dbReference>
<keyword evidence="10 17" id="KW-0408">Iron</keyword>
<evidence type="ECO:0000256" key="16">
    <source>
        <dbReference type="PIRSR" id="PIRSR603373-2"/>
    </source>
</evidence>
<evidence type="ECO:0000256" key="10">
    <source>
        <dbReference type="ARBA" id="ARBA00023004"/>
    </source>
</evidence>
<feature type="transmembrane region" description="Helical" evidence="17">
    <location>
        <begin position="604"/>
        <end position="627"/>
    </location>
</feature>
<feature type="binding site" evidence="15">
    <location>
        <begin position="53"/>
        <end position="56"/>
    </location>
    <ligand>
        <name>GTP</name>
        <dbReference type="ChEBI" id="CHEBI:37565"/>
        <label>1</label>
    </ligand>
</feature>
<keyword evidence="8 15" id="KW-0547">Nucleotide-binding</keyword>
<proteinExistence type="inferred from homology"/>
<keyword evidence="11" id="KW-0406">Ion transport</keyword>
<dbReference type="NCBIfam" id="TIGR00437">
    <property type="entry name" value="feoB"/>
    <property type="match status" value="1"/>
</dbReference>
<comment type="similarity">
    <text evidence="17">Belongs to the TRAFAC class TrmE-Era-EngA-EngB-Septin-like GTPase superfamily. FeoB GTPase (TC 9.A.8) family.</text>
</comment>
<sequence length="718" mass="78842">MIRIALAGNPNSGKSTLFNLLTGSNQYVGNWPGVTVEKKEGVYKKDKEVSITDLPGIYSLSPYTLEEVVSRDYLINEVPDVIIDIVDAANIERNLYLSTQLSELGIPFVLALNMMDVVRKNGDKIDIGGLSKDLGCQVVEISALKNQGVDELIHVAKKVALTKKVQAEEKYPKDIEDALAGIEEIVPGLKEEKARRFLAIKLLERDEKVLEKYNLNQDQKSRLETLISKFEEDHDDDGEGIMTDARYQLVTDVTKRNVRKGRTGETTTDKIDRIVTNRWLALPIFALIMVGVYYISIIWVGQPITDWVNDTVVAEWTQGGIDQLLTNAGVADWMHSLVVDGIIGGVGAVLGFLPVIACMFLLLAILEDIGYMSRIAFILDRIFRKFGLSGKSFIPILIGTGCAVPGIMATRTIENDNDRRMTIITASFLPCGAKLAIISLFSAAIFIDKWWFAPLTYFIGIAAVVISGIILKKTKLFQGDPAPFVMELPEYHFPNPRNVLRSTYDRCKAFVVKAGTIILLATIAIWLLSNISVKGEFHTFEDASTDSILSAIGGFFAPLFAPLGFGDWKAVVATFTGLVAKEAVVGTYGVVAGLGAGLDSSDSGVIAFAASSFTSVSALSFTVFNQLTVPCFASVGAIRNEMNSAKWTWTAIGYQILFSYVIALMIYQFGRVLVLGEAMTLWTYIAFACLVLMVYLLFRPDPKDRLAKAAMKAAGENR</sequence>
<dbReference type="CDD" id="cd01879">
    <property type="entry name" value="FeoB"/>
    <property type="match status" value="1"/>
</dbReference>
<feature type="transmembrane region" description="Helical" evidence="17">
    <location>
        <begin position="279"/>
        <end position="300"/>
    </location>
</feature>
<evidence type="ECO:0000259" key="18">
    <source>
        <dbReference type="PROSITE" id="PS51711"/>
    </source>
</evidence>
<feature type="transmembrane region" description="Helical" evidence="17">
    <location>
        <begin position="647"/>
        <end position="669"/>
    </location>
</feature>
<name>A0A8H2M5X1_9FIRM</name>
<dbReference type="InterPro" id="IPR041069">
    <property type="entry name" value="FeoB_Cyto"/>
</dbReference>
<accession>A0A8H2M5X1</accession>
<dbReference type="InterPro" id="IPR011642">
    <property type="entry name" value="Gate_dom"/>
</dbReference>
<dbReference type="EMBL" id="CAACYI010000001">
    <property type="protein sequence ID" value="VFB16989.1"/>
    <property type="molecule type" value="Genomic_DNA"/>
</dbReference>
<dbReference type="Pfam" id="PF07664">
    <property type="entry name" value="FeoB_C"/>
    <property type="match status" value="1"/>
</dbReference>
<dbReference type="PANTHER" id="PTHR43185">
    <property type="entry name" value="FERROUS IRON TRANSPORT PROTEIN B"/>
    <property type="match status" value="1"/>
</dbReference>
<protein>
    <recommendedName>
        <fullName evidence="14 17">Ferrous iron transport protein B</fullName>
    </recommendedName>
</protein>
<keyword evidence="9 17" id="KW-1133">Transmembrane helix</keyword>
<dbReference type="Proteomes" id="UP000377798">
    <property type="component" value="Unassembled WGS sequence"/>
</dbReference>
<evidence type="ECO:0000313" key="20">
    <source>
        <dbReference type="Proteomes" id="UP000377798"/>
    </source>
</evidence>
<dbReference type="Pfam" id="PF07670">
    <property type="entry name" value="Gate"/>
    <property type="match status" value="2"/>
</dbReference>
<keyword evidence="20" id="KW-1185">Reference proteome</keyword>
<feature type="transmembrane region" description="Helical" evidence="17">
    <location>
        <begin position="342"/>
        <end position="366"/>
    </location>
</feature>
<feature type="binding site" evidence="15">
    <location>
        <begin position="113"/>
        <end position="116"/>
    </location>
    <ligand>
        <name>GTP</name>
        <dbReference type="ChEBI" id="CHEBI:37565"/>
        <label>1</label>
    </ligand>
</feature>
<dbReference type="Pfam" id="PF02421">
    <property type="entry name" value="FeoB_N"/>
    <property type="match status" value="1"/>
</dbReference>
<feature type="transmembrane region" description="Helical" evidence="17">
    <location>
        <begin position="421"/>
        <end position="445"/>
    </location>
</feature>
<evidence type="ECO:0000256" key="4">
    <source>
        <dbReference type="ARBA" id="ARBA00022475"/>
    </source>
</evidence>
<evidence type="ECO:0000256" key="14">
    <source>
        <dbReference type="NCBIfam" id="TIGR00437"/>
    </source>
</evidence>
<dbReference type="AlphaFoldDB" id="A0A8H2M5X1"/>
<gene>
    <name evidence="19" type="primary">feoB_2</name>
    <name evidence="19" type="ORF">NCTC13150_01565</name>
</gene>
<dbReference type="GO" id="GO:0046872">
    <property type="term" value="F:metal ion binding"/>
    <property type="evidence" value="ECO:0007669"/>
    <property type="project" value="UniProtKB-KW"/>
</dbReference>
<feature type="binding site" evidence="16">
    <location>
        <position position="19"/>
    </location>
    <ligand>
        <name>Mg(2+)</name>
        <dbReference type="ChEBI" id="CHEBI:18420"/>
        <label>2</label>
    </ligand>
</feature>
<keyword evidence="3 17" id="KW-0813">Transport</keyword>
<reference evidence="19 20" key="1">
    <citation type="submission" date="2019-02" db="EMBL/GenBank/DDBJ databases">
        <authorList>
            <consortium name="Pathogen Informatics"/>
        </authorList>
    </citation>
    <scope>NUCLEOTIDE SEQUENCE [LARGE SCALE GENOMIC DNA]</scope>
    <source>
        <strain evidence="19 20">3012STDY7089603</strain>
    </source>
</reference>
<feature type="binding site" evidence="15">
    <location>
        <begin position="8"/>
        <end position="15"/>
    </location>
    <ligand>
        <name>GTP</name>
        <dbReference type="ChEBI" id="CHEBI:37565"/>
        <label>1</label>
    </ligand>
</feature>
<dbReference type="GO" id="GO:0005525">
    <property type="term" value="F:GTP binding"/>
    <property type="evidence" value="ECO:0007669"/>
    <property type="project" value="UniProtKB-KW"/>
</dbReference>